<sequence>MFDFHHAFNIEVIVNEWLCVSSKSVFIAQQSVRYIKLNILPLVTS</sequence>
<protein>
    <submittedName>
        <fullName evidence="1">Uncharacterized protein</fullName>
    </submittedName>
</protein>
<organism evidence="1">
    <name type="scientific">Lepeophtheirus salmonis</name>
    <name type="common">Salmon louse</name>
    <name type="synonym">Caligus salmonis</name>
    <dbReference type="NCBI Taxonomy" id="72036"/>
    <lineage>
        <taxon>Eukaryota</taxon>
        <taxon>Metazoa</taxon>
        <taxon>Ecdysozoa</taxon>
        <taxon>Arthropoda</taxon>
        <taxon>Crustacea</taxon>
        <taxon>Multicrustacea</taxon>
        <taxon>Hexanauplia</taxon>
        <taxon>Copepoda</taxon>
        <taxon>Siphonostomatoida</taxon>
        <taxon>Caligidae</taxon>
        <taxon>Lepeophtheirus</taxon>
    </lineage>
</organism>
<name>A0A0K2UZ70_LEPSM</name>
<dbReference type="EMBL" id="HACA01026197">
    <property type="protein sequence ID" value="CDW43558.1"/>
    <property type="molecule type" value="Transcribed_RNA"/>
</dbReference>
<accession>A0A0K2UZ70</accession>
<reference evidence="1" key="1">
    <citation type="submission" date="2014-05" db="EMBL/GenBank/DDBJ databases">
        <authorList>
            <person name="Chronopoulou M."/>
        </authorList>
    </citation>
    <scope>NUCLEOTIDE SEQUENCE</scope>
    <source>
        <tissue evidence="1">Whole organism</tissue>
    </source>
</reference>
<proteinExistence type="predicted"/>
<dbReference type="AlphaFoldDB" id="A0A0K2UZ70"/>
<evidence type="ECO:0000313" key="1">
    <source>
        <dbReference type="EMBL" id="CDW43558.1"/>
    </source>
</evidence>